<name>A0A316TWK7_9BASI</name>
<evidence type="ECO:0000313" key="1">
    <source>
        <dbReference type="EMBL" id="PWN17717.1"/>
    </source>
</evidence>
<gene>
    <name evidence="1" type="ORF">BCV69DRAFT_127518</name>
</gene>
<dbReference type="Proteomes" id="UP000245942">
    <property type="component" value="Unassembled WGS sequence"/>
</dbReference>
<protein>
    <submittedName>
        <fullName evidence="1">Uncharacterized protein</fullName>
    </submittedName>
</protein>
<dbReference type="GeneID" id="37010926"/>
<evidence type="ECO:0000313" key="2">
    <source>
        <dbReference type="Proteomes" id="UP000245942"/>
    </source>
</evidence>
<organism evidence="1 2">
    <name type="scientific">Pseudomicrostroma glucosiphilum</name>
    <dbReference type="NCBI Taxonomy" id="1684307"/>
    <lineage>
        <taxon>Eukaryota</taxon>
        <taxon>Fungi</taxon>
        <taxon>Dikarya</taxon>
        <taxon>Basidiomycota</taxon>
        <taxon>Ustilaginomycotina</taxon>
        <taxon>Exobasidiomycetes</taxon>
        <taxon>Microstromatales</taxon>
        <taxon>Microstromatales incertae sedis</taxon>
        <taxon>Pseudomicrostroma</taxon>
    </lineage>
</organism>
<dbReference type="AlphaFoldDB" id="A0A316TWK7"/>
<accession>A0A316TWK7</accession>
<dbReference type="EMBL" id="KZ819341">
    <property type="protein sequence ID" value="PWN17717.1"/>
    <property type="molecule type" value="Genomic_DNA"/>
</dbReference>
<keyword evidence="2" id="KW-1185">Reference proteome</keyword>
<proteinExistence type="predicted"/>
<reference evidence="1 2" key="1">
    <citation type="journal article" date="2018" name="Mol. Biol. Evol.">
        <title>Broad Genomic Sampling Reveals a Smut Pathogenic Ancestry of the Fungal Clade Ustilaginomycotina.</title>
        <authorList>
            <person name="Kijpornyongpan T."/>
            <person name="Mondo S.J."/>
            <person name="Barry K."/>
            <person name="Sandor L."/>
            <person name="Lee J."/>
            <person name="Lipzen A."/>
            <person name="Pangilinan J."/>
            <person name="LaButti K."/>
            <person name="Hainaut M."/>
            <person name="Henrissat B."/>
            <person name="Grigoriev I.V."/>
            <person name="Spatafora J.W."/>
            <person name="Aime M.C."/>
        </authorList>
    </citation>
    <scope>NUCLEOTIDE SEQUENCE [LARGE SCALE GENOMIC DNA]</scope>
    <source>
        <strain evidence="1 2">MCA 4718</strain>
    </source>
</reference>
<sequence>MIVKPTGATPAKYKNFNHHHCAFFLPLSHRNTHSGAPQVSPSLIHLTTSLQGQEDNALLSASRGMCVCDGCSTSVAAYERLHSRCHMADISLSNSPSIAASLKVYSNKTHRYSAPLALSLTQSSSWTSYPPIRAAFSQYCIPKRDVLPHCLLASLLWISPSRGAREDGGRDCCKEGRTYGVDHRGGDSS</sequence>
<dbReference type="RefSeq" id="XP_025344877.1">
    <property type="nucleotide sequence ID" value="XM_025489192.1"/>
</dbReference>